<name>A0A0F6SHU3_9BACT</name>
<dbReference type="KEGG" id="samy:DB32_008193"/>
<dbReference type="Gene3D" id="2.60.120.380">
    <property type="match status" value="1"/>
</dbReference>
<dbReference type="Proteomes" id="UP000034883">
    <property type="component" value="Chromosome"/>
</dbReference>
<dbReference type="PROSITE" id="PS51257">
    <property type="entry name" value="PROKAR_LIPOPROTEIN"/>
    <property type="match status" value="1"/>
</dbReference>
<accession>A0A0F6SHU3</accession>
<evidence type="ECO:0000256" key="1">
    <source>
        <dbReference type="SAM" id="MobiDB-lite"/>
    </source>
</evidence>
<dbReference type="EMBL" id="CP011125">
    <property type="protein sequence ID" value="AKF11044.1"/>
    <property type="molecule type" value="Genomic_DNA"/>
</dbReference>
<protein>
    <recommendedName>
        <fullName evidence="4">Peptidase C-terminal archaeal/bacterial domain-containing protein</fullName>
    </recommendedName>
</protein>
<sequence>MRTSRWLLGLVLLIGAIALAGGCRPRRAVRGVVTSGGDQPRGGSVQVGGGAEVAHGSPREQLEQYDRLLRAQQYVPVGPATHGTLQPNGITAYMIDVQRGHCYSVALFGAQGTDVNLVLLDPAGRAIGHDVRPDEHPWVSFCAARPGRFVARIQMARGQGEFFFAPYFVRGRQPVDLTAFFGGGSASGPQVAQIDDGTTQRLAALDQQMSSQRYQRIGEPSGLVLRNREERLFALSLEQGRCYSFATLGGPGTTDTDVFLQDGSGQRLQADTRTDRDAMVQYCAPDDGNYTLQVRNFGGEGPVFTVAYAQQVAGQAQASEPVVPVIATTSSAGAGLDENFALLDADMRARGYESLGDSQRGQLAEGGEQSYAVSLEGGKCYAILAVGDSGVRDMSLSLRDAAGQEVDRDEAGDARPTARVCPQQTGNYTMVVRMVSGTGGYVYAAYRWPRGTRLGDLAGILYVRLAEVTALLNVEGFLPDPGYSLDRGRLRREGQSATHSVRLTGGQCYSIVVVGGEGVRDLDVALSQGATQVASDVGARNAFPSVRHCASTDGQFTVSVSAASGAGDYVYQIFSQQSGQGVAQ</sequence>
<proteinExistence type="predicted"/>
<dbReference type="OrthoDB" id="1092590at2"/>
<reference evidence="2 3" key="1">
    <citation type="submission" date="2015-03" db="EMBL/GenBank/DDBJ databases">
        <title>Genome assembly of Sandaracinus amylolyticus DSM 53668.</title>
        <authorList>
            <person name="Sharma G."/>
            <person name="Subramanian S."/>
        </authorList>
    </citation>
    <scope>NUCLEOTIDE SEQUENCE [LARGE SCALE GENOMIC DNA]</scope>
    <source>
        <strain evidence="2 3">DSM 53668</strain>
    </source>
</reference>
<dbReference type="AlphaFoldDB" id="A0A0F6SHU3"/>
<keyword evidence="3" id="KW-1185">Reference proteome</keyword>
<feature type="region of interest" description="Disordered" evidence="1">
    <location>
        <begin position="32"/>
        <end position="56"/>
    </location>
</feature>
<organism evidence="2 3">
    <name type="scientific">Sandaracinus amylolyticus</name>
    <dbReference type="NCBI Taxonomy" id="927083"/>
    <lineage>
        <taxon>Bacteria</taxon>
        <taxon>Pseudomonadati</taxon>
        <taxon>Myxococcota</taxon>
        <taxon>Polyangia</taxon>
        <taxon>Polyangiales</taxon>
        <taxon>Sandaracinaceae</taxon>
        <taxon>Sandaracinus</taxon>
    </lineage>
</organism>
<evidence type="ECO:0000313" key="3">
    <source>
        <dbReference type="Proteomes" id="UP000034883"/>
    </source>
</evidence>
<gene>
    <name evidence="2" type="ORF">DB32_008193</name>
</gene>
<dbReference type="RefSeq" id="WP_053237953.1">
    <property type="nucleotide sequence ID" value="NZ_CP011125.1"/>
</dbReference>
<evidence type="ECO:0008006" key="4">
    <source>
        <dbReference type="Google" id="ProtNLM"/>
    </source>
</evidence>
<evidence type="ECO:0000313" key="2">
    <source>
        <dbReference type="EMBL" id="AKF11044.1"/>
    </source>
</evidence>